<dbReference type="EMBL" id="CAJOBA010047542">
    <property type="protein sequence ID" value="CAF4202304.1"/>
    <property type="molecule type" value="Genomic_DNA"/>
</dbReference>
<dbReference type="EMBL" id="CAJNOK010025828">
    <property type="protein sequence ID" value="CAF1394850.1"/>
    <property type="molecule type" value="Genomic_DNA"/>
</dbReference>
<keyword evidence="6" id="KW-1185">Reference proteome</keyword>
<reference evidence="2" key="1">
    <citation type="submission" date="2021-02" db="EMBL/GenBank/DDBJ databases">
        <authorList>
            <person name="Nowell W R."/>
        </authorList>
    </citation>
    <scope>NUCLEOTIDE SEQUENCE</scope>
</reference>
<name>A0A814DVP7_9BILA</name>
<proteinExistence type="predicted"/>
<dbReference type="Proteomes" id="UP000663829">
    <property type="component" value="Unassembled WGS sequence"/>
</dbReference>
<dbReference type="OrthoDB" id="10009706at2759"/>
<accession>A0A814DVP7</accession>
<feature type="region of interest" description="Disordered" evidence="1">
    <location>
        <begin position="126"/>
        <end position="153"/>
    </location>
</feature>
<evidence type="ECO:0000313" key="5">
    <source>
        <dbReference type="EMBL" id="CAF4202304.1"/>
    </source>
</evidence>
<sequence length="240" mass="27092">MSVNTGAVDLQSVLNVRRRTLAGTTELPQTHLRYSDAIYLKRIDDNHNIFNIKSRIVLFGELNVLRTIFERYTTIIYVVEENSGYRKNSFTGGTFGATEEVDEDSVENEKEDDQMLPIVSTLKRTSIGRESPPLSSSPALSSSPPLSSSPLLRKSHSIVRSQSVDYVDRLQGKRYGNIELPSMNLMEILEILLKNHFEITNVSSDYLDDVLHQNFVFSKSSQTSSKGPLNWFHRSGSMQS</sequence>
<dbReference type="EMBL" id="CAJNOQ010002455">
    <property type="protein sequence ID" value="CAF0959278.1"/>
    <property type="molecule type" value="Genomic_DNA"/>
</dbReference>
<dbReference type="EMBL" id="CAJOBC010002455">
    <property type="protein sequence ID" value="CAF3734050.1"/>
    <property type="molecule type" value="Genomic_DNA"/>
</dbReference>
<feature type="region of interest" description="Disordered" evidence="1">
    <location>
        <begin position="220"/>
        <end position="240"/>
    </location>
</feature>
<evidence type="ECO:0000313" key="3">
    <source>
        <dbReference type="EMBL" id="CAF1394850.1"/>
    </source>
</evidence>
<comment type="caution">
    <text evidence="2">The sequence shown here is derived from an EMBL/GenBank/DDBJ whole genome shotgun (WGS) entry which is preliminary data.</text>
</comment>
<evidence type="ECO:0000313" key="4">
    <source>
        <dbReference type="EMBL" id="CAF3734050.1"/>
    </source>
</evidence>
<dbReference type="Proteomes" id="UP000681722">
    <property type="component" value="Unassembled WGS sequence"/>
</dbReference>
<gene>
    <name evidence="2" type="ORF">GPM918_LOCUS11667</name>
    <name evidence="3" type="ORF">OVA965_LOCUS32755</name>
    <name evidence="4" type="ORF">SRO942_LOCUS11668</name>
    <name evidence="5" type="ORF">TMI583_LOCUS33621</name>
</gene>
<evidence type="ECO:0000313" key="2">
    <source>
        <dbReference type="EMBL" id="CAF0959278.1"/>
    </source>
</evidence>
<dbReference type="Proteomes" id="UP000677228">
    <property type="component" value="Unassembled WGS sequence"/>
</dbReference>
<organism evidence="2 6">
    <name type="scientific">Didymodactylos carnosus</name>
    <dbReference type="NCBI Taxonomy" id="1234261"/>
    <lineage>
        <taxon>Eukaryota</taxon>
        <taxon>Metazoa</taxon>
        <taxon>Spiralia</taxon>
        <taxon>Gnathifera</taxon>
        <taxon>Rotifera</taxon>
        <taxon>Eurotatoria</taxon>
        <taxon>Bdelloidea</taxon>
        <taxon>Philodinida</taxon>
        <taxon>Philodinidae</taxon>
        <taxon>Didymodactylos</taxon>
    </lineage>
</organism>
<feature type="compositionally biased region" description="Low complexity" evidence="1">
    <location>
        <begin position="131"/>
        <end position="152"/>
    </location>
</feature>
<evidence type="ECO:0000313" key="6">
    <source>
        <dbReference type="Proteomes" id="UP000663829"/>
    </source>
</evidence>
<evidence type="ECO:0000256" key="1">
    <source>
        <dbReference type="SAM" id="MobiDB-lite"/>
    </source>
</evidence>
<dbReference type="AlphaFoldDB" id="A0A814DVP7"/>
<dbReference type="Proteomes" id="UP000682733">
    <property type="component" value="Unassembled WGS sequence"/>
</dbReference>
<protein>
    <submittedName>
        <fullName evidence="2">Uncharacterized protein</fullName>
    </submittedName>
</protein>